<dbReference type="AlphaFoldDB" id="A0AAF0CU46"/>
<reference evidence="1" key="1">
    <citation type="submission" date="2022-10" db="EMBL/GenBank/DDBJ databases">
        <title>Vagococcus sp. isolated from poultry meat.</title>
        <authorList>
            <person name="Johansson P."/>
            <person name="Bjorkroth J."/>
        </authorList>
    </citation>
    <scope>NUCLEOTIDE SEQUENCE</scope>
    <source>
        <strain evidence="1">STAA11</strain>
    </source>
</reference>
<dbReference type="Proteomes" id="UP001179647">
    <property type="component" value="Chromosome"/>
</dbReference>
<protein>
    <submittedName>
        <fullName evidence="1">Uncharacterized protein</fullName>
    </submittedName>
</protein>
<evidence type="ECO:0000313" key="1">
    <source>
        <dbReference type="EMBL" id="WEG72874.1"/>
    </source>
</evidence>
<accession>A0AAF0CU46</accession>
<evidence type="ECO:0000313" key="2">
    <source>
        <dbReference type="Proteomes" id="UP001179647"/>
    </source>
</evidence>
<dbReference type="RefSeq" id="WP_275468677.1">
    <property type="nucleotide sequence ID" value="NZ_CP110232.1"/>
</dbReference>
<organism evidence="1 2">
    <name type="scientific">Vagococcus intermedius</name>
    <dbReference type="NCBI Taxonomy" id="2991418"/>
    <lineage>
        <taxon>Bacteria</taxon>
        <taxon>Bacillati</taxon>
        <taxon>Bacillota</taxon>
        <taxon>Bacilli</taxon>
        <taxon>Lactobacillales</taxon>
        <taxon>Enterococcaceae</taxon>
        <taxon>Vagococcus</taxon>
    </lineage>
</organism>
<sequence length="113" mass="12190">MKTSTKVLIGLGTSALIGTTVAVLASEKIIGAVKDTKNRYQVKQFVDHKLNGSEEILHVVDGLSDSEIATVVKLLDKMEEGRKKISVTGKSVKEATDDVVQTLTNFVNGFVEN</sequence>
<name>A0AAF0CU46_9ENTE</name>
<proteinExistence type="predicted"/>
<dbReference type="EMBL" id="CP110232">
    <property type="protein sequence ID" value="WEG72874.1"/>
    <property type="molecule type" value="Genomic_DNA"/>
</dbReference>
<keyword evidence="2" id="KW-1185">Reference proteome</keyword>
<gene>
    <name evidence="1" type="ORF">OL234_07780</name>
</gene>
<dbReference type="KEGG" id="vie:OL234_07780"/>